<dbReference type="Proteomes" id="UP000314294">
    <property type="component" value="Unassembled WGS sequence"/>
</dbReference>
<comment type="caution">
    <text evidence="1">The sequence shown here is derived from an EMBL/GenBank/DDBJ whole genome shotgun (WGS) entry which is preliminary data.</text>
</comment>
<sequence>MVYDNCAAGCRGFGAREALKRRAVGLLRLEGGVAALASIIHRLFQDPRDTGSPHIATAEEHQRVKQHEKMTQEGAGRWREVEGGLKKKDRVVHFLCVVSEPGLNSLTHTGVDGARDPGMTSPPTHLPRLCSGSEPADNYKEGQTALSRRSACTESAACL</sequence>
<dbReference type="EMBL" id="SRLO01001034">
    <property type="protein sequence ID" value="TNN42466.1"/>
    <property type="molecule type" value="Genomic_DNA"/>
</dbReference>
<gene>
    <name evidence="1" type="ORF">EYF80_047362</name>
</gene>
<name>A0A4Z2FMJ2_9TELE</name>
<reference evidence="1 2" key="1">
    <citation type="submission" date="2019-03" db="EMBL/GenBank/DDBJ databases">
        <title>First draft genome of Liparis tanakae, snailfish: a comprehensive survey of snailfish specific genes.</title>
        <authorList>
            <person name="Kim W."/>
            <person name="Song I."/>
            <person name="Jeong J.-H."/>
            <person name="Kim D."/>
            <person name="Kim S."/>
            <person name="Ryu S."/>
            <person name="Song J.Y."/>
            <person name="Lee S.K."/>
        </authorList>
    </citation>
    <scope>NUCLEOTIDE SEQUENCE [LARGE SCALE GENOMIC DNA]</scope>
    <source>
        <tissue evidence="1">Muscle</tissue>
    </source>
</reference>
<keyword evidence="2" id="KW-1185">Reference proteome</keyword>
<organism evidence="1 2">
    <name type="scientific">Liparis tanakae</name>
    <name type="common">Tanaka's snailfish</name>
    <dbReference type="NCBI Taxonomy" id="230148"/>
    <lineage>
        <taxon>Eukaryota</taxon>
        <taxon>Metazoa</taxon>
        <taxon>Chordata</taxon>
        <taxon>Craniata</taxon>
        <taxon>Vertebrata</taxon>
        <taxon>Euteleostomi</taxon>
        <taxon>Actinopterygii</taxon>
        <taxon>Neopterygii</taxon>
        <taxon>Teleostei</taxon>
        <taxon>Neoteleostei</taxon>
        <taxon>Acanthomorphata</taxon>
        <taxon>Eupercaria</taxon>
        <taxon>Perciformes</taxon>
        <taxon>Cottioidei</taxon>
        <taxon>Cottales</taxon>
        <taxon>Liparidae</taxon>
        <taxon>Liparis</taxon>
    </lineage>
</organism>
<dbReference type="AlphaFoldDB" id="A0A4Z2FMJ2"/>
<accession>A0A4Z2FMJ2</accession>
<proteinExistence type="predicted"/>
<protein>
    <submittedName>
        <fullName evidence="1">Uncharacterized protein</fullName>
    </submittedName>
</protein>
<evidence type="ECO:0000313" key="2">
    <source>
        <dbReference type="Proteomes" id="UP000314294"/>
    </source>
</evidence>
<evidence type="ECO:0000313" key="1">
    <source>
        <dbReference type="EMBL" id="TNN42466.1"/>
    </source>
</evidence>